<dbReference type="InterPro" id="IPR029052">
    <property type="entry name" value="Metallo-depent_PP-like"/>
</dbReference>
<feature type="region of interest" description="Disordered" evidence="1">
    <location>
        <begin position="380"/>
        <end position="401"/>
    </location>
</feature>
<dbReference type="PANTHER" id="PTHR42850">
    <property type="entry name" value="METALLOPHOSPHOESTERASE"/>
    <property type="match status" value="1"/>
</dbReference>
<organism evidence="4 5">
    <name type="scientific">Collybia nuda</name>
    <dbReference type="NCBI Taxonomy" id="64659"/>
    <lineage>
        <taxon>Eukaryota</taxon>
        <taxon>Fungi</taxon>
        <taxon>Dikarya</taxon>
        <taxon>Basidiomycota</taxon>
        <taxon>Agaricomycotina</taxon>
        <taxon>Agaricomycetes</taxon>
        <taxon>Agaricomycetidae</taxon>
        <taxon>Agaricales</taxon>
        <taxon>Tricholomatineae</taxon>
        <taxon>Clitocybaceae</taxon>
        <taxon>Collybia</taxon>
    </lineage>
</organism>
<dbReference type="OrthoDB" id="10267127at2759"/>
<dbReference type="SUPFAM" id="SSF56300">
    <property type="entry name" value="Metallo-dependent phosphatases"/>
    <property type="match status" value="1"/>
</dbReference>
<dbReference type="InterPro" id="IPR004843">
    <property type="entry name" value="Calcineurin-like_PHP"/>
</dbReference>
<keyword evidence="2" id="KW-0732">Signal</keyword>
<dbReference type="InterPro" id="IPR050126">
    <property type="entry name" value="Ap4A_hydrolase"/>
</dbReference>
<evidence type="ECO:0000313" key="5">
    <source>
        <dbReference type="Proteomes" id="UP000807353"/>
    </source>
</evidence>
<dbReference type="PANTHER" id="PTHR42850:SF4">
    <property type="entry name" value="ZINC-DEPENDENT ENDOPOLYPHOSPHATASE"/>
    <property type="match status" value="1"/>
</dbReference>
<evidence type="ECO:0000259" key="3">
    <source>
        <dbReference type="Pfam" id="PF00149"/>
    </source>
</evidence>
<name>A0A9P5YI69_9AGAR</name>
<gene>
    <name evidence="4" type="ORF">BDZ94DRAFT_1294541</name>
</gene>
<reference evidence="4" key="1">
    <citation type="submission" date="2020-11" db="EMBL/GenBank/DDBJ databases">
        <authorList>
            <consortium name="DOE Joint Genome Institute"/>
            <person name="Ahrendt S."/>
            <person name="Riley R."/>
            <person name="Andreopoulos W."/>
            <person name="Labutti K."/>
            <person name="Pangilinan J."/>
            <person name="Ruiz-Duenas F.J."/>
            <person name="Barrasa J.M."/>
            <person name="Sanchez-Garcia M."/>
            <person name="Camarero S."/>
            <person name="Miyauchi S."/>
            <person name="Serrano A."/>
            <person name="Linde D."/>
            <person name="Babiker R."/>
            <person name="Drula E."/>
            <person name="Ayuso-Fernandez I."/>
            <person name="Pacheco R."/>
            <person name="Padilla G."/>
            <person name="Ferreira P."/>
            <person name="Barriuso J."/>
            <person name="Kellner H."/>
            <person name="Castanera R."/>
            <person name="Alfaro M."/>
            <person name="Ramirez L."/>
            <person name="Pisabarro A.G."/>
            <person name="Kuo A."/>
            <person name="Tritt A."/>
            <person name="Lipzen A."/>
            <person name="He G."/>
            <person name="Yan M."/>
            <person name="Ng V."/>
            <person name="Cullen D."/>
            <person name="Martin F."/>
            <person name="Rosso M.-N."/>
            <person name="Henrissat B."/>
            <person name="Hibbett D."/>
            <person name="Martinez A.T."/>
            <person name="Grigoriev I.V."/>
        </authorList>
    </citation>
    <scope>NUCLEOTIDE SEQUENCE</scope>
    <source>
        <strain evidence="4">CBS 247.69</strain>
    </source>
</reference>
<dbReference type="EMBL" id="MU150234">
    <property type="protein sequence ID" value="KAF9468050.1"/>
    <property type="molecule type" value="Genomic_DNA"/>
</dbReference>
<protein>
    <submittedName>
        <fullName evidence="4">Metallo-dependent phosphatase-like protein</fullName>
    </submittedName>
</protein>
<dbReference type="Pfam" id="PF00149">
    <property type="entry name" value="Metallophos"/>
    <property type="match status" value="1"/>
</dbReference>
<feature type="compositionally biased region" description="Basic and acidic residues" evidence="1">
    <location>
        <begin position="380"/>
        <end position="393"/>
    </location>
</feature>
<sequence>MPTARQAFAFSVISLFIFFSLSDAIIENANTIRAAIANRRYPDFSYYQNLRTLSVDEFPLGDSKRRVIVVGDVHGMIKPMRALLDKVSYDEATDVLIHVGDILSKGGHGGSMDVLSYMASNNITGVRGNHDQKVIEWRGWINWIRTLPGGQRWLKEKLEKYAEAEAEGVPLERWIKREKKYDKSKWWKLVPKDWVLFGEHYKIARAMTNAQYNYLVSLPLTLYIPSAHTYIVHAGLLPSDPNYPFNHRRQPLARVPNYPPATKSGPKKLKNETLPILRGLQELAILKDVPQNTIPWDILNIRSVLNGKVTNGYTRELNITKPMKDALPCYPSTIIYGHAASRGLDVKRWSIGLDSGCVYSRRLTALILTPKSHHKTLRVQDDNMDREDGRDPTTEANNSFPFGEMGRGTIVSVSCR</sequence>
<keyword evidence="5" id="KW-1185">Reference proteome</keyword>
<evidence type="ECO:0000313" key="4">
    <source>
        <dbReference type="EMBL" id="KAF9468050.1"/>
    </source>
</evidence>
<dbReference type="Gene3D" id="3.60.21.10">
    <property type="match status" value="1"/>
</dbReference>
<dbReference type="GO" id="GO:0005737">
    <property type="term" value="C:cytoplasm"/>
    <property type="evidence" value="ECO:0007669"/>
    <property type="project" value="TreeGrafter"/>
</dbReference>
<dbReference type="Proteomes" id="UP000807353">
    <property type="component" value="Unassembled WGS sequence"/>
</dbReference>
<evidence type="ECO:0000256" key="1">
    <source>
        <dbReference type="SAM" id="MobiDB-lite"/>
    </source>
</evidence>
<dbReference type="AlphaFoldDB" id="A0A9P5YI69"/>
<evidence type="ECO:0000256" key="2">
    <source>
        <dbReference type="SAM" id="SignalP"/>
    </source>
</evidence>
<dbReference type="GO" id="GO:0016791">
    <property type="term" value="F:phosphatase activity"/>
    <property type="evidence" value="ECO:0007669"/>
    <property type="project" value="TreeGrafter"/>
</dbReference>
<feature type="domain" description="Calcineurin-like phosphoesterase" evidence="3">
    <location>
        <begin position="66"/>
        <end position="204"/>
    </location>
</feature>
<accession>A0A9P5YI69</accession>
<feature type="chain" id="PRO_5040431114" evidence="2">
    <location>
        <begin position="25"/>
        <end position="416"/>
    </location>
</feature>
<comment type="caution">
    <text evidence="4">The sequence shown here is derived from an EMBL/GenBank/DDBJ whole genome shotgun (WGS) entry which is preliminary data.</text>
</comment>
<proteinExistence type="predicted"/>
<dbReference type="GO" id="GO:0006798">
    <property type="term" value="P:polyphosphate catabolic process"/>
    <property type="evidence" value="ECO:0007669"/>
    <property type="project" value="TreeGrafter"/>
</dbReference>
<dbReference type="GO" id="GO:0000298">
    <property type="term" value="F:endopolyphosphatase activity"/>
    <property type="evidence" value="ECO:0007669"/>
    <property type="project" value="TreeGrafter"/>
</dbReference>
<feature type="signal peptide" evidence="2">
    <location>
        <begin position="1"/>
        <end position="24"/>
    </location>
</feature>